<proteinExistence type="predicted"/>
<comment type="caution">
    <text evidence="3">The sequence shown here is derived from an EMBL/GenBank/DDBJ whole genome shotgun (WGS) entry which is preliminary data.</text>
</comment>
<evidence type="ECO:0000313" key="4">
    <source>
        <dbReference type="Proteomes" id="UP000538670"/>
    </source>
</evidence>
<accession>A0A7W6ACF8</accession>
<name>A0A7W6ACF8_9SPHN</name>
<dbReference type="InterPro" id="IPR022409">
    <property type="entry name" value="PKD/Chitinase_dom"/>
</dbReference>
<feature type="domain" description="PKD/Chitinase" evidence="2">
    <location>
        <begin position="140"/>
        <end position="230"/>
    </location>
</feature>
<dbReference type="InterPro" id="IPR035986">
    <property type="entry name" value="PKD_dom_sf"/>
</dbReference>
<dbReference type="InterPro" id="IPR029865">
    <property type="entry name" value="KIAA0319-like"/>
</dbReference>
<reference evidence="3 4" key="1">
    <citation type="submission" date="2020-08" db="EMBL/GenBank/DDBJ databases">
        <title>Genomic Encyclopedia of Type Strains, Phase IV (KMG-IV): sequencing the most valuable type-strain genomes for metagenomic binning, comparative biology and taxonomic classification.</title>
        <authorList>
            <person name="Goeker M."/>
        </authorList>
    </citation>
    <scope>NUCLEOTIDE SEQUENCE [LARGE SCALE GENOMIC DNA]</scope>
    <source>
        <strain evidence="3 4">DSM 19512</strain>
    </source>
</reference>
<dbReference type="Pfam" id="PF22352">
    <property type="entry name" value="K319L-like_PKD"/>
    <property type="match status" value="3"/>
</dbReference>
<dbReference type="SMART" id="SM00089">
    <property type="entry name" value="PKD"/>
    <property type="match status" value="3"/>
</dbReference>
<dbReference type="PANTHER" id="PTHR46182:SF2">
    <property type="entry name" value="FI19480P1"/>
    <property type="match status" value="1"/>
</dbReference>
<dbReference type="Gene3D" id="2.60.40.10">
    <property type="entry name" value="Immunoglobulins"/>
    <property type="match status" value="3"/>
</dbReference>
<feature type="compositionally biased region" description="Low complexity" evidence="1">
    <location>
        <begin position="35"/>
        <end position="46"/>
    </location>
</feature>
<sequence>MAVLLAACGGGDNGGGGDIPVVTAPTPTPTPTGTPTPTATNTAPVANPGANQNVLTKTSVTLDASASVDANGDPLTYKWVLKSRPSGSAAVLSSLTDAKPTFTADVAGTYVATLIVNDGKVDSAPVDVTVTAAVANAAPVANAGPDQKVTNGARVTLDGSASSDANGDALSYAWTMDARPSGSTAALSSTTVVNPSFTPDVAGNYILSLIVSDGALKSVADSVTITSSRANAAPVANAGKDQNVPTRSSVTLDGRGSSDANGDPLTYEWTLTSKPAGSNASLSAKTQAVTNFTADVAGTYVATLIVNDGTVDSAPTTVAITAVAPNLSLYRVDSLGRDELLKLPYTTSASIQTSQTCAGTSCPTTVTIDRFRIMANGDRFTIQDVTATNLTTGSPVAASFRGIGNGTVISSGQAIGFSLESGFTRGQSVNLRYEFTIKETGDKFSYTVELKTN</sequence>
<evidence type="ECO:0000259" key="2">
    <source>
        <dbReference type="SMART" id="SM00089"/>
    </source>
</evidence>
<organism evidence="3 4">
    <name type="scientific">Sphingomonas pseudosanguinis</name>
    <dbReference type="NCBI Taxonomy" id="413712"/>
    <lineage>
        <taxon>Bacteria</taxon>
        <taxon>Pseudomonadati</taxon>
        <taxon>Pseudomonadota</taxon>
        <taxon>Alphaproteobacteria</taxon>
        <taxon>Sphingomonadales</taxon>
        <taxon>Sphingomonadaceae</taxon>
        <taxon>Sphingomonas</taxon>
    </lineage>
</organism>
<dbReference type="GO" id="GO:0016020">
    <property type="term" value="C:membrane"/>
    <property type="evidence" value="ECO:0007669"/>
    <property type="project" value="TreeGrafter"/>
</dbReference>
<protein>
    <recommendedName>
        <fullName evidence="2">PKD/Chitinase domain-containing protein</fullName>
    </recommendedName>
</protein>
<keyword evidence="4" id="KW-1185">Reference proteome</keyword>
<feature type="domain" description="PKD/Chitinase" evidence="2">
    <location>
        <begin position="235"/>
        <end position="323"/>
    </location>
</feature>
<dbReference type="AlphaFoldDB" id="A0A7W6ACF8"/>
<dbReference type="GO" id="GO:0031410">
    <property type="term" value="C:cytoplasmic vesicle"/>
    <property type="evidence" value="ECO:0007669"/>
    <property type="project" value="TreeGrafter"/>
</dbReference>
<dbReference type="SUPFAM" id="SSF49299">
    <property type="entry name" value="PKD domain"/>
    <property type="match status" value="3"/>
</dbReference>
<feature type="domain" description="PKD/Chitinase" evidence="2">
    <location>
        <begin position="45"/>
        <end position="133"/>
    </location>
</feature>
<dbReference type="InterPro" id="IPR013783">
    <property type="entry name" value="Ig-like_fold"/>
</dbReference>
<evidence type="ECO:0000256" key="1">
    <source>
        <dbReference type="SAM" id="MobiDB-lite"/>
    </source>
</evidence>
<dbReference type="PANTHER" id="PTHR46182">
    <property type="entry name" value="FI19480P1"/>
    <property type="match status" value="1"/>
</dbReference>
<evidence type="ECO:0000313" key="3">
    <source>
        <dbReference type="EMBL" id="MBB3879759.1"/>
    </source>
</evidence>
<feature type="region of interest" description="Disordered" evidence="1">
    <location>
        <begin position="26"/>
        <end position="46"/>
    </location>
</feature>
<gene>
    <name evidence="3" type="ORF">GGR48_002193</name>
</gene>
<feature type="region of interest" description="Disordered" evidence="1">
    <location>
        <begin position="236"/>
        <end position="264"/>
    </location>
</feature>
<dbReference type="Proteomes" id="UP000538670">
    <property type="component" value="Unassembled WGS sequence"/>
</dbReference>
<dbReference type="EMBL" id="JACIDH010000009">
    <property type="protein sequence ID" value="MBB3879759.1"/>
    <property type="molecule type" value="Genomic_DNA"/>
</dbReference>